<dbReference type="RefSeq" id="WP_305945072.1">
    <property type="nucleotide sequence ID" value="NZ_JAUZVY010000002.1"/>
</dbReference>
<gene>
    <name evidence="2" type="ORF">Q3O59_08080</name>
</gene>
<accession>A0ABT9GQD1</accession>
<dbReference type="Gene3D" id="1.10.510.10">
    <property type="entry name" value="Transferase(Phosphotransferase) domain 1"/>
    <property type="match status" value="1"/>
</dbReference>
<comment type="caution">
    <text evidence="2">The sequence shown here is derived from an EMBL/GenBank/DDBJ whole genome shotgun (WGS) entry which is preliminary data.</text>
</comment>
<protein>
    <submittedName>
        <fullName evidence="2">Phosphotransferase</fullName>
    </submittedName>
</protein>
<evidence type="ECO:0000313" key="3">
    <source>
        <dbReference type="Proteomes" id="UP001236258"/>
    </source>
</evidence>
<dbReference type="Proteomes" id="UP001236258">
    <property type="component" value="Unassembled WGS sequence"/>
</dbReference>
<dbReference type="InterPro" id="IPR002575">
    <property type="entry name" value="Aminoglycoside_PTrfase"/>
</dbReference>
<evidence type="ECO:0000313" key="2">
    <source>
        <dbReference type="EMBL" id="MDP4528985.1"/>
    </source>
</evidence>
<organism evidence="2 3">
    <name type="scientific">Alkalimonas delamerensis</name>
    <dbReference type="NCBI Taxonomy" id="265981"/>
    <lineage>
        <taxon>Bacteria</taxon>
        <taxon>Pseudomonadati</taxon>
        <taxon>Pseudomonadota</taxon>
        <taxon>Gammaproteobacteria</taxon>
        <taxon>Alkalimonas</taxon>
    </lineage>
</organism>
<dbReference type="SUPFAM" id="SSF56112">
    <property type="entry name" value="Protein kinase-like (PK-like)"/>
    <property type="match status" value="1"/>
</dbReference>
<proteinExistence type="predicted"/>
<sequence>MSDSINGITSLRKQVAAMHASLGRCFCLSGEYEHALEHFALSGNEELGSNVDALELRKLVTQQLKGMKNIISINQVFASSSVSQEKPFLESNVLRDFLAFTDTNEEKVAISYRSVTCLNGAFFYKGYSLNLNYYQNELRFYENKVSLALKKHLPEFLGFSNSNSCKVLIFKRLDGCGPNIYEWPALLQDIIKLLAKELYSITHKKLKSDDFFDGYQHQVFSSSAEFEALDFTKPLLNEKNIHLAQVHGDLKIPNVLLTDDNWFLVDWEATTVAPIYVDLLKAFLDFTRREKDKQVLLELPALLRLMLWDLNTALGIDSSDQEQVRCDLYAAVWHLVAQEVLWSNKNCLNKNYRLLLPLIKAAFAEIR</sequence>
<dbReference type="Pfam" id="PF01636">
    <property type="entry name" value="APH"/>
    <property type="match status" value="1"/>
</dbReference>
<reference evidence="2 3" key="1">
    <citation type="submission" date="2023-08" db="EMBL/GenBank/DDBJ databases">
        <authorList>
            <person name="Joshi A."/>
            <person name="Thite S."/>
        </authorList>
    </citation>
    <scope>NUCLEOTIDE SEQUENCE [LARGE SCALE GENOMIC DNA]</scope>
    <source>
        <strain evidence="2 3">1E1</strain>
    </source>
</reference>
<keyword evidence="3" id="KW-1185">Reference proteome</keyword>
<dbReference type="InterPro" id="IPR011009">
    <property type="entry name" value="Kinase-like_dom_sf"/>
</dbReference>
<evidence type="ECO:0000259" key="1">
    <source>
        <dbReference type="Pfam" id="PF01636"/>
    </source>
</evidence>
<name>A0ABT9GQD1_9GAMM</name>
<dbReference type="EMBL" id="JAUZVY010000002">
    <property type="protein sequence ID" value="MDP4528985.1"/>
    <property type="molecule type" value="Genomic_DNA"/>
</dbReference>
<feature type="domain" description="Aminoglycoside phosphotransferase" evidence="1">
    <location>
        <begin position="242"/>
        <end position="294"/>
    </location>
</feature>